<dbReference type="RefSeq" id="WP_344655228.1">
    <property type="nucleotide sequence ID" value="NZ_BAAAQM010000002.1"/>
</dbReference>
<proteinExistence type="predicted"/>
<accession>A0ABN2QIW7</accession>
<keyword evidence="2" id="KW-1133">Transmembrane helix</keyword>
<dbReference type="Proteomes" id="UP001499854">
    <property type="component" value="Unassembled WGS sequence"/>
</dbReference>
<keyword evidence="4" id="KW-1185">Reference proteome</keyword>
<organism evidence="3 4">
    <name type="scientific">Catenulispora subtropica</name>
    <dbReference type="NCBI Taxonomy" id="450798"/>
    <lineage>
        <taxon>Bacteria</taxon>
        <taxon>Bacillati</taxon>
        <taxon>Actinomycetota</taxon>
        <taxon>Actinomycetes</taxon>
        <taxon>Catenulisporales</taxon>
        <taxon>Catenulisporaceae</taxon>
        <taxon>Catenulispora</taxon>
    </lineage>
</organism>
<reference evidence="3 4" key="1">
    <citation type="journal article" date="2019" name="Int. J. Syst. Evol. Microbiol.">
        <title>The Global Catalogue of Microorganisms (GCM) 10K type strain sequencing project: providing services to taxonomists for standard genome sequencing and annotation.</title>
        <authorList>
            <consortium name="The Broad Institute Genomics Platform"/>
            <consortium name="The Broad Institute Genome Sequencing Center for Infectious Disease"/>
            <person name="Wu L."/>
            <person name="Ma J."/>
        </authorList>
    </citation>
    <scope>NUCLEOTIDE SEQUENCE [LARGE SCALE GENOMIC DNA]</scope>
    <source>
        <strain evidence="3 4">JCM 16013</strain>
    </source>
</reference>
<comment type="caution">
    <text evidence="3">The sequence shown here is derived from an EMBL/GenBank/DDBJ whole genome shotgun (WGS) entry which is preliminary data.</text>
</comment>
<keyword evidence="2" id="KW-0812">Transmembrane</keyword>
<sequence>MANHIPTSIAFLSAARPARVSRASVDRSRSRWPDEEAGSRLVRMNPPAQYPIELAQLADGRALVRAGTSIDVGYEVYLPNPAEPGFLRDPRTVAAIDRSTRSGAQEWLLTWAGEQPVEPADAEISVDLDPAWFAEPLVRWIHETSGGNAVDLAGFAPGDVTLESVTTLAEHLSEQGLLTIAATATGVTATLTENGRAEAEQAAIARADRHQREEALRQGMITFLAEYERSSRTPDDWKPFLLDPRSMFHGDFFTVDELAREAQYLAEMGLIRSFSQTNGMDRGWTMPQLTARGRNCNDYHGGNVADSLKPEPQPGPTINVTGSPGAQVNTGNNSQQNSTAPAAHAPESLSRRRKVWEFFSSLVGVITGIGILVLTAVLVYMTEVLIKQK</sequence>
<evidence type="ECO:0000256" key="1">
    <source>
        <dbReference type="SAM" id="MobiDB-lite"/>
    </source>
</evidence>
<feature type="compositionally biased region" description="Polar residues" evidence="1">
    <location>
        <begin position="316"/>
        <end position="340"/>
    </location>
</feature>
<protein>
    <recommendedName>
        <fullName evidence="5">TubC N-terminal docking domain-containing protein</fullName>
    </recommendedName>
</protein>
<dbReference type="EMBL" id="BAAAQM010000002">
    <property type="protein sequence ID" value="GAA1952742.1"/>
    <property type="molecule type" value="Genomic_DNA"/>
</dbReference>
<evidence type="ECO:0000256" key="2">
    <source>
        <dbReference type="SAM" id="Phobius"/>
    </source>
</evidence>
<keyword evidence="2" id="KW-0472">Membrane</keyword>
<feature type="region of interest" description="Disordered" evidence="1">
    <location>
        <begin position="307"/>
        <end position="346"/>
    </location>
</feature>
<evidence type="ECO:0008006" key="5">
    <source>
        <dbReference type="Google" id="ProtNLM"/>
    </source>
</evidence>
<evidence type="ECO:0000313" key="4">
    <source>
        <dbReference type="Proteomes" id="UP001499854"/>
    </source>
</evidence>
<feature type="transmembrane region" description="Helical" evidence="2">
    <location>
        <begin position="358"/>
        <end position="381"/>
    </location>
</feature>
<gene>
    <name evidence="3" type="ORF">GCM10009838_04860</name>
</gene>
<evidence type="ECO:0000313" key="3">
    <source>
        <dbReference type="EMBL" id="GAA1952742.1"/>
    </source>
</evidence>
<name>A0ABN2QIW7_9ACTN</name>